<evidence type="ECO:0000313" key="9">
    <source>
        <dbReference type="EMBL" id="HIU03000.1"/>
    </source>
</evidence>
<keyword evidence="3 7" id="KW-0862">Zinc</keyword>
<feature type="binding site" evidence="7">
    <location>
        <position position="87"/>
    </location>
    <ligand>
        <name>Zn(2+)</name>
        <dbReference type="ChEBI" id="CHEBI:29105"/>
    </ligand>
</feature>
<dbReference type="GO" id="GO:0045892">
    <property type="term" value="P:negative regulation of DNA-templated transcription"/>
    <property type="evidence" value="ECO:0007669"/>
    <property type="project" value="TreeGrafter"/>
</dbReference>
<evidence type="ECO:0000256" key="4">
    <source>
        <dbReference type="ARBA" id="ARBA00023015"/>
    </source>
</evidence>
<dbReference type="GO" id="GO:0000976">
    <property type="term" value="F:transcription cis-regulatory region binding"/>
    <property type="evidence" value="ECO:0007669"/>
    <property type="project" value="TreeGrafter"/>
</dbReference>
<evidence type="ECO:0000256" key="3">
    <source>
        <dbReference type="ARBA" id="ARBA00022833"/>
    </source>
</evidence>
<dbReference type="Pfam" id="PF01475">
    <property type="entry name" value="FUR"/>
    <property type="match status" value="1"/>
</dbReference>
<evidence type="ECO:0000256" key="1">
    <source>
        <dbReference type="ARBA" id="ARBA00007957"/>
    </source>
</evidence>
<dbReference type="SUPFAM" id="SSF46785">
    <property type="entry name" value="Winged helix' DNA-binding domain"/>
    <property type="match status" value="1"/>
</dbReference>
<keyword evidence="6" id="KW-0804">Transcription</keyword>
<dbReference type="AlphaFoldDB" id="A0A9D1HHZ9"/>
<dbReference type="PANTHER" id="PTHR33202:SF7">
    <property type="entry name" value="FERRIC UPTAKE REGULATION PROTEIN"/>
    <property type="match status" value="1"/>
</dbReference>
<name>A0A9D1HHZ9_9FIRM</name>
<feature type="binding site" evidence="8">
    <location>
        <position position="115"/>
    </location>
    <ligand>
        <name>Fe cation</name>
        <dbReference type="ChEBI" id="CHEBI:24875"/>
    </ligand>
</feature>
<reference evidence="9" key="2">
    <citation type="journal article" date="2021" name="PeerJ">
        <title>Extensive microbial diversity within the chicken gut microbiome revealed by metagenomics and culture.</title>
        <authorList>
            <person name="Gilroy R."/>
            <person name="Ravi A."/>
            <person name="Getino M."/>
            <person name="Pursley I."/>
            <person name="Horton D.L."/>
            <person name="Alikhan N.F."/>
            <person name="Baker D."/>
            <person name="Gharbi K."/>
            <person name="Hall N."/>
            <person name="Watson M."/>
            <person name="Adriaenssens E.M."/>
            <person name="Foster-Nyarko E."/>
            <person name="Jarju S."/>
            <person name="Secka A."/>
            <person name="Antonio M."/>
            <person name="Oren A."/>
            <person name="Chaudhuri R.R."/>
            <person name="La Ragione R."/>
            <person name="Hildebrand F."/>
            <person name="Pallen M.J."/>
        </authorList>
    </citation>
    <scope>NUCLEOTIDE SEQUENCE</scope>
    <source>
        <strain evidence="9">CHK187-14744</strain>
    </source>
</reference>
<feature type="binding site" evidence="7">
    <location>
        <position position="84"/>
    </location>
    <ligand>
        <name>Zn(2+)</name>
        <dbReference type="ChEBI" id="CHEBI:29105"/>
    </ligand>
</feature>
<comment type="caution">
    <text evidence="9">The sequence shown here is derived from an EMBL/GenBank/DDBJ whole genome shotgun (WGS) entry which is preliminary data.</text>
</comment>
<feature type="binding site" evidence="8">
    <location>
        <position position="78"/>
    </location>
    <ligand>
        <name>Fe cation</name>
        <dbReference type="ChEBI" id="CHEBI:24875"/>
    </ligand>
</feature>
<evidence type="ECO:0000256" key="2">
    <source>
        <dbReference type="ARBA" id="ARBA00022491"/>
    </source>
</evidence>
<dbReference type="GO" id="GO:0008270">
    <property type="term" value="F:zinc ion binding"/>
    <property type="evidence" value="ECO:0007669"/>
    <property type="project" value="TreeGrafter"/>
</dbReference>
<dbReference type="GO" id="GO:0003700">
    <property type="term" value="F:DNA-binding transcription factor activity"/>
    <property type="evidence" value="ECO:0007669"/>
    <property type="project" value="InterPro"/>
</dbReference>
<evidence type="ECO:0000256" key="6">
    <source>
        <dbReference type="ARBA" id="ARBA00023163"/>
    </source>
</evidence>
<gene>
    <name evidence="9" type="ORF">IAB63_07090</name>
</gene>
<accession>A0A9D1HHZ9</accession>
<protein>
    <submittedName>
        <fullName evidence="9">Transcriptional repressor</fullName>
    </submittedName>
</protein>
<evidence type="ECO:0000256" key="8">
    <source>
        <dbReference type="PIRSR" id="PIRSR602481-2"/>
    </source>
</evidence>
<sequence length="130" mass="14582">MIWPEGMKRTKQREEVYHVLEMSEQPLSAVEIHERLPGHYAISTVYRTLTAFEKAGIVSKSTIMDTDVALYALHAGGHQHYAICLGCHKKIPIDGCPFENASDKSVPEGFQVTGHKIELYGYCDKCRSKG</sequence>
<reference evidence="9" key="1">
    <citation type="submission" date="2020-10" db="EMBL/GenBank/DDBJ databases">
        <authorList>
            <person name="Gilroy R."/>
        </authorList>
    </citation>
    <scope>NUCLEOTIDE SEQUENCE</scope>
    <source>
        <strain evidence="9">CHK187-14744</strain>
    </source>
</reference>
<feature type="binding site" evidence="8">
    <location>
        <position position="99"/>
    </location>
    <ligand>
        <name>Fe cation</name>
        <dbReference type="ChEBI" id="CHEBI:24875"/>
    </ligand>
</feature>
<keyword evidence="5" id="KW-0238">DNA-binding</keyword>
<dbReference type="InterPro" id="IPR043135">
    <property type="entry name" value="Fur_C"/>
</dbReference>
<dbReference type="GO" id="GO:1900376">
    <property type="term" value="P:regulation of secondary metabolite biosynthetic process"/>
    <property type="evidence" value="ECO:0007669"/>
    <property type="project" value="TreeGrafter"/>
</dbReference>
<keyword evidence="2" id="KW-0678">Repressor</keyword>
<comment type="similarity">
    <text evidence="1">Belongs to the Fur family.</text>
</comment>
<comment type="cofactor">
    <cofactor evidence="8">
        <name>Mn(2+)</name>
        <dbReference type="ChEBI" id="CHEBI:29035"/>
    </cofactor>
    <cofactor evidence="8">
        <name>Fe(2+)</name>
        <dbReference type="ChEBI" id="CHEBI:29033"/>
    </cofactor>
    <text evidence="8">Binds 1 Mn(2+) or Fe(2+) ion per subunit.</text>
</comment>
<evidence type="ECO:0000313" key="10">
    <source>
        <dbReference type="Proteomes" id="UP000824164"/>
    </source>
</evidence>
<proteinExistence type="inferred from homology"/>
<dbReference type="PANTHER" id="PTHR33202">
    <property type="entry name" value="ZINC UPTAKE REGULATION PROTEIN"/>
    <property type="match status" value="1"/>
</dbReference>
<evidence type="ECO:0000256" key="5">
    <source>
        <dbReference type="ARBA" id="ARBA00023125"/>
    </source>
</evidence>
<comment type="cofactor">
    <cofactor evidence="7">
        <name>Zn(2+)</name>
        <dbReference type="ChEBI" id="CHEBI:29105"/>
    </cofactor>
    <text evidence="7">Binds 1 zinc ion per subunit.</text>
</comment>
<feature type="binding site" evidence="7">
    <location>
        <position position="126"/>
    </location>
    <ligand>
        <name>Zn(2+)</name>
        <dbReference type="ChEBI" id="CHEBI:29105"/>
    </ligand>
</feature>
<dbReference type="Gene3D" id="3.30.1490.190">
    <property type="match status" value="1"/>
</dbReference>
<dbReference type="InterPro" id="IPR036390">
    <property type="entry name" value="WH_DNA-bd_sf"/>
</dbReference>
<dbReference type="InterPro" id="IPR002481">
    <property type="entry name" value="FUR"/>
</dbReference>
<evidence type="ECO:0000256" key="7">
    <source>
        <dbReference type="PIRSR" id="PIRSR602481-1"/>
    </source>
</evidence>
<dbReference type="Gene3D" id="1.10.10.10">
    <property type="entry name" value="Winged helix-like DNA-binding domain superfamily/Winged helix DNA-binding domain"/>
    <property type="match status" value="1"/>
</dbReference>
<dbReference type="EMBL" id="DVLT01000045">
    <property type="protein sequence ID" value="HIU03000.1"/>
    <property type="molecule type" value="Genomic_DNA"/>
</dbReference>
<keyword evidence="8" id="KW-0408">Iron</keyword>
<dbReference type="InterPro" id="IPR036388">
    <property type="entry name" value="WH-like_DNA-bd_sf"/>
</dbReference>
<organism evidence="9 10">
    <name type="scientific">Candidatus Onthocola gallistercoris</name>
    <dbReference type="NCBI Taxonomy" id="2840876"/>
    <lineage>
        <taxon>Bacteria</taxon>
        <taxon>Bacillati</taxon>
        <taxon>Bacillota</taxon>
        <taxon>Bacilli</taxon>
        <taxon>Candidatus Onthocola</taxon>
    </lineage>
</organism>
<feature type="binding site" evidence="7">
    <location>
        <position position="123"/>
    </location>
    <ligand>
        <name>Zn(2+)</name>
        <dbReference type="ChEBI" id="CHEBI:29105"/>
    </ligand>
</feature>
<dbReference type="Proteomes" id="UP000824164">
    <property type="component" value="Unassembled WGS sequence"/>
</dbReference>
<keyword evidence="4" id="KW-0805">Transcription regulation</keyword>
<dbReference type="CDD" id="cd07153">
    <property type="entry name" value="Fur_like"/>
    <property type="match status" value="1"/>
</dbReference>
<keyword evidence="7" id="KW-0479">Metal-binding</keyword>